<gene>
    <name evidence="1" type="ORF">DI603_12630</name>
</gene>
<evidence type="ECO:0000313" key="2">
    <source>
        <dbReference type="Proteomes" id="UP000249633"/>
    </source>
</evidence>
<evidence type="ECO:0000313" key="1">
    <source>
        <dbReference type="EMBL" id="PZP31210.1"/>
    </source>
</evidence>
<proteinExistence type="predicted"/>
<dbReference type="AlphaFoldDB" id="A0A2W5DRS6"/>
<organism evidence="1 2">
    <name type="scientific">Roseateles depolymerans</name>
    <dbReference type="NCBI Taxonomy" id="76731"/>
    <lineage>
        <taxon>Bacteria</taxon>
        <taxon>Pseudomonadati</taxon>
        <taxon>Pseudomonadota</taxon>
        <taxon>Betaproteobacteria</taxon>
        <taxon>Burkholderiales</taxon>
        <taxon>Sphaerotilaceae</taxon>
        <taxon>Roseateles</taxon>
    </lineage>
</organism>
<protein>
    <submittedName>
        <fullName evidence="1">Uncharacterized protein</fullName>
    </submittedName>
</protein>
<name>A0A2W5DRS6_9BURK</name>
<comment type="caution">
    <text evidence="1">The sequence shown here is derived from an EMBL/GenBank/DDBJ whole genome shotgun (WGS) entry which is preliminary data.</text>
</comment>
<dbReference type="Proteomes" id="UP000249633">
    <property type="component" value="Unassembled WGS sequence"/>
</dbReference>
<dbReference type="EMBL" id="QFOD01000011">
    <property type="protein sequence ID" value="PZP31210.1"/>
    <property type="molecule type" value="Genomic_DNA"/>
</dbReference>
<sequence>MTPGAFSGQREAQEAMREALLTALAGEARLLQVWDVEPAQWPWSDAGLLEALSRWARPGRRLQLLAPQYDELARQHPRFVRWRRDYAHCVQARAVDEGFSLQGAPLALLLAQLPESCLTLRLFDRRLWRGDLSRETAEHRRAGEWFDAAAQHAGDSFAPTTLGL</sequence>
<accession>A0A2W5DRS6</accession>
<reference evidence="1 2" key="1">
    <citation type="submission" date="2017-08" db="EMBL/GenBank/DDBJ databases">
        <title>Infants hospitalized years apart are colonized by the same room-sourced microbial strains.</title>
        <authorList>
            <person name="Brooks B."/>
            <person name="Olm M.R."/>
            <person name="Firek B.A."/>
            <person name="Baker R."/>
            <person name="Thomas B.C."/>
            <person name="Morowitz M.J."/>
            <person name="Banfield J.F."/>
        </authorList>
    </citation>
    <scope>NUCLEOTIDE SEQUENCE [LARGE SCALE GENOMIC DNA]</scope>
    <source>
        <strain evidence="1">S2_012_000_R2_81</strain>
    </source>
</reference>